<name>A0AAU8AQJ3_9RHOB</name>
<dbReference type="RefSeq" id="WP_353476154.1">
    <property type="nucleotide sequence ID" value="NZ_CP123387.1"/>
</dbReference>
<comment type="similarity">
    <text evidence="1">Belongs to the metallo-dependent hydrolases superfamily. ATZ/TRZ family.</text>
</comment>
<dbReference type="PANTHER" id="PTHR43794">
    <property type="entry name" value="AMINOHYDROLASE SSNA-RELATED"/>
    <property type="match status" value="1"/>
</dbReference>
<dbReference type="EMBL" id="CP123387">
    <property type="protein sequence ID" value="XCC97264.1"/>
    <property type="molecule type" value="Genomic_DNA"/>
</dbReference>
<proteinExistence type="inferred from homology"/>
<dbReference type="AlphaFoldDB" id="A0AAU8AQJ3"/>
<dbReference type="InterPro" id="IPR032466">
    <property type="entry name" value="Metal_Hydrolase"/>
</dbReference>
<dbReference type="InterPro" id="IPR050287">
    <property type="entry name" value="MTA/SAH_deaminase"/>
</dbReference>
<organism evidence="4">
    <name type="scientific">Alloyangia sp. H15</name>
    <dbReference type="NCBI Taxonomy" id="3029062"/>
    <lineage>
        <taxon>Bacteria</taxon>
        <taxon>Pseudomonadati</taxon>
        <taxon>Pseudomonadota</taxon>
        <taxon>Alphaproteobacteria</taxon>
        <taxon>Rhodobacterales</taxon>
        <taxon>Roseobacteraceae</taxon>
        <taxon>Alloyangia</taxon>
    </lineage>
</organism>
<dbReference type="InterPro" id="IPR011059">
    <property type="entry name" value="Metal-dep_hydrolase_composite"/>
</dbReference>
<protein>
    <submittedName>
        <fullName evidence="4">Amidohydrolase</fullName>
    </submittedName>
</protein>
<evidence type="ECO:0000313" key="4">
    <source>
        <dbReference type="EMBL" id="XCC97264.1"/>
    </source>
</evidence>
<evidence type="ECO:0000259" key="3">
    <source>
        <dbReference type="Pfam" id="PF01979"/>
    </source>
</evidence>
<evidence type="ECO:0000256" key="2">
    <source>
        <dbReference type="ARBA" id="ARBA00022801"/>
    </source>
</evidence>
<dbReference type="PANTHER" id="PTHR43794:SF11">
    <property type="entry name" value="AMIDOHYDROLASE-RELATED DOMAIN-CONTAINING PROTEIN"/>
    <property type="match status" value="1"/>
</dbReference>
<keyword evidence="4" id="KW-0614">Plasmid</keyword>
<dbReference type="Pfam" id="PF01979">
    <property type="entry name" value="Amidohydro_1"/>
    <property type="match status" value="1"/>
</dbReference>
<evidence type="ECO:0000256" key="1">
    <source>
        <dbReference type="ARBA" id="ARBA00006745"/>
    </source>
</evidence>
<dbReference type="CDD" id="cd01298">
    <property type="entry name" value="ATZ_TRZ_like"/>
    <property type="match status" value="1"/>
</dbReference>
<keyword evidence="2" id="KW-0378">Hydrolase</keyword>
<dbReference type="SUPFAM" id="SSF51556">
    <property type="entry name" value="Metallo-dependent hydrolases"/>
    <property type="match status" value="1"/>
</dbReference>
<gene>
    <name evidence="4" type="ORF">PVT71_24665</name>
</gene>
<dbReference type="Gene3D" id="2.30.40.10">
    <property type="entry name" value="Urease, subunit C, domain 1"/>
    <property type="match status" value="1"/>
</dbReference>
<reference evidence="4" key="1">
    <citation type="submission" date="2023-02" db="EMBL/GenBank/DDBJ databases">
        <title>Description and genomic characterization of Salipiger bruguierae sp. nov., isolated from the sediment of mangrove plant Bruguiera sexangula.</title>
        <authorList>
            <person name="Long M."/>
        </authorList>
    </citation>
    <scope>NUCLEOTIDE SEQUENCE</scope>
    <source>
        <strain evidence="4">H15</strain>
        <plasmid evidence="4">unnamed2</plasmid>
    </source>
</reference>
<dbReference type="GO" id="GO:0016810">
    <property type="term" value="F:hydrolase activity, acting on carbon-nitrogen (but not peptide) bonds"/>
    <property type="evidence" value="ECO:0007669"/>
    <property type="project" value="InterPro"/>
</dbReference>
<dbReference type="Gene3D" id="3.20.20.140">
    <property type="entry name" value="Metal-dependent hydrolases"/>
    <property type="match status" value="1"/>
</dbReference>
<dbReference type="SUPFAM" id="SSF51338">
    <property type="entry name" value="Composite domain of metallo-dependent hydrolases"/>
    <property type="match status" value="1"/>
</dbReference>
<feature type="domain" description="Amidohydrolase-related" evidence="3">
    <location>
        <begin position="58"/>
        <end position="407"/>
    </location>
</feature>
<dbReference type="InterPro" id="IPR006680">
    <property type="entry name" value="Amidohydro-rel"/>
</dbReference>
<geneLocation type="plasmid" evidence="4">
    <name>unnamed2</name>
</geneLocation>
<sequence>MKRVLLENAAILTGAAGPFFTDGALLIEGSKIAWVGDAAKLPESLPRPTERQDLGGRVVIPGLVNTHAHGGLSAQRGCCDDGDLFEWAGALAPHTSHLTVSDNRQSCRLAILEMVRNGITTACDCTRYGAGVFADEAAAIGMRSLSGALANSPEYRRTGRPNWPLARIETEEAMTRHAGDARVRFYLGAHSPYSCTPELVTEVKRAADALGLPFVIHLAENRRETEITMERYGVSPTQWLHDLGALDAGAILAHCVWISERDLDVLAGSGAGVAHNPTSNAKLASGVAPVPAFLERGIPVGLGTDSSLSNNALDLFQEMKLSVLLQRATRLDGFAMNAEQAFAMATSGGARVLGWGADIGTLAPGMEADLVVLDLHHPLGLTQDRVVSDLVYHARPSQVRAVIVAGDPIYENGRFARVDSEALLAEARAHFSLSERNQP</sequence>
<accession>A0AAU8AQJ3</accession>